<gene>
    <name evidence="1" type="ORF">H8B17_13895</name>
</gene>
<proteinExistence type="predicted"/>
<dbReference type="Proteomes" id="UP000606494">
    <property type="component" value="Unassembled WGS sequence"/>
</dbReference>
<organism evidence="1 2">
    <name type="scientific">Sphingobacterium arenae</name>
    <dbReference type="NCBI Taxonomy" id="1280598"/>
    <lineage>
        <taxon>Bacteria</taxon>
        <taxon>Pseudomonadati</taxon>
        <taxon>Bacteroidota</taxon>
        <taxon>Sphingobacteriia</taxon>
        <taxon>Sphingobacteriales</taxon>
        <taxon>Sphingobacteriaceae</taxon>
        <taxon>Sphingobacterium</taxon>
    </lineage>
</organism>
<evidence type="ECO:0000313" key="1">
    <source>
        <dbReference type="EMBL" id="MBD1426679.1"/>
    </source>
</evidence>
<dbReference type="PROSITE" id="PS51257">
    <property type="entry name" value="PROKAR_LIPOPROTEIN"/>
    <property type="match status" value="1"/>
</dbReference>
<dbReference type="RefSeq" id="WP_190309818.1">
    <property type="nucleotide sequence ID" value="NZ_JACNYK010000003.1"/>
</dbReference>
<evidence type="ECO:0000313" key="2">
    <source>
        <dbReference type="Proteomes" id="UP000606494"/>
    </source>
</evidence>
<protein>
    <submittedName>
        <fullName evidence="1">DUF2891 domain-containing protein</fullName>
    </submittedName>
</protein>
<sequence>MQNRPFAIPFFLCLVLLFISCEPSGKQQEEESQPDVVKVTQRSLDEAVAKRIFKLPTHCLTIEYPNKLGQVLGSEADLKSPKALRPIFFGCFDWHSSVHGYWTIVRLLKQYPELDADGNVRQLLKDHITKENLAVELAFFADKNNLSFERTYGWAWLFKLQEELISWRNTDAQEWAKILQPLVDLLSERTQQYLSKLVYPIRTGQHDNTAFSLTLMYEYAEAAGDTALLHAIKTNSIRFFEADQNCNLAYEPSGYDFLSPCLEEAYLMSKIMQKEEYKKWLLNFLPILFEEKIESLQPALVSDRTDGKLVHLDGLNFSRANCLYGIAYLLPELEHTLVPLANAHIDFSLKNISDDDYMGSHWLGSFALLALSNR</sequence>
<reference evidence="1 2" key="1">
    <citation type="submission" date="2020-08" db="EMBL/GenBank/DDBJ databases">
        <title>Sphingobacterium sp. DN00404 isolated from aquaculture water.</title>
        <authorList>
            <person name="Zhang M."/>
        </authorList>
    </citation>
    <scope>NUCLEOTIDE SEQUENCE [LARGE SCALE GENOMIC DNA]</scope>
    <source>
        <strain evidence="1 2">KCTC 32294</strain>
    </source>
</reference>
<comment type="caution">
    <text evidence="1">The sequence shown here is derived from an EMBL/GenBank/DDBJ whole genome shotgun (WGS) entry which is preliminary data.</text>
</comment>
<accession>A0ABR7Y5U0</accession>
<dbReference type="Pfam" id="PF11199">
    <property type="entry name" value="DUF2891"/>
    <property type="match status" value="1"/>
</dbReference>
<dbReference type="InterPro" id="IPR021365">
    <property type="entry name" value="DUF2891"/>
</dbReference>
<dbReference type="EMBL" id="JACNYK010000003">
    <property type="protein sequence ID" value="MBD1426679.1"/>
    <property type="molecule type" value="Genomic_DNA"/>
</dbReference>
<keyword evidence="2" id="KW-1185">Reference proteome</keyword>
<name>A0ABR7Y5U0_9SPHI</name>